<feature type="repeat" description="PPR" evidence="3">
    <location>
        <begin position="396"/>
        <end position="430"/>
    </location>
</feature>
<dbReference type="InterPro" id="IPR002885">
    <property type="entry name" value="PPR_rpt"/>
</dbReference>
<keyword evidence="5" id="KW-1185">Reference proteome</keyword>
<accession>A0AAN8ZJW3</accession>
<feature type="repeat" description="PPR" evidence="3">
    <location>
        <begin position="361"/>
        <end position="395"/>
    </location>
</feature>
<organism evidence="4 5">
    <name type="scientific">Dillenia turbinata</name>
    <dbReference type="NCBI Taxonomy" id="194707"/>
    <lineage>
        <taxon>Eukaryota</taxon>
        <taxon>Viridiplantae</taxon>
        <taxon>Streptophyta</taxon>
        <taxon>Embryophyta</taxon>
        <taxon>Tracheophyta</taxon>
        <taxon>Spermatophyta</taxon>
        <taxon>Magnoliopsida</taxon>
        <taxon>eudicotyledons</taxon>
        <taxon>Gunneridae</taxon>
        <taxon>Pentapetalae</taxon>
        <taxon>Dilleniales</taxon>
        <taxon>Dilleniaceae</taxon>
        <taxon>Dillenia</taxon>
    </lineage>
</organism>
<evidence type="ECO:0000313" key="4">
    <source>
        <dbReference type="EMBL" id="KAK6936798.1"/>
    </source>
</evidence>
<dbReference type="AlphaFoldDB" id="A0AAN8ZJW3"/>
<evidence type="ECO:0000313" key="5">
    <source>
        <dbReference type="Proteomes" id="UP001370490"/>
    </source>
</evidence>
<reference evidence="4 5" key="1">
    <citation type="submission" date="2023-12" db="EMBL/GenBank/DDBJ databases">
        <title>A high-quality genome assembly for Dillenia turbinata (Dilleniales).</title>
        <authorList>
            <person name="Chanderbali A."/>
        </authorList>
    </citation>
    <scope>NUCLEOTIDE SEQUENCE [LARGE SCALE GENOMIC DNA]</scope>
    <source>
        <strain evidence="4">LSX21</strain>
        <tissue evidence="4">Leaf</tissue>
    </source>
</reference>
<dbReference type="NCBIfam" id="TIGR00756">
    <property type="entry name" value="PPR"/>
    <property type="match status" value="6"/>
</dbReference>
<feature type="repeat" description="PPR" evidence="3">
    <location>
        <begin position="290"/>
        <end position="325"/>
    </location>
</feature>
<dbReference type="Gene3D" id="1.25.40.10">
    <property type="entry name" value="Tetratricopeptide repeat domain"/>
    <property type="match status" value="3"/>
</dbReference>
<dbReference type="EMBL" id="JBAMMX010000007">
    <property type="protein sequence ID" value="KAK6936798.1"/>
    <property type="molecule type" value="Genomic_DNA"/>
</dbReference>
<dbReference type="Pfam" id="PF01535">
    <property type="entry name" value="PPR"/>
    <property type="match status" value="2"/>
</dbReference>
<gene>
    <name evidence="4" type="ORF">RJ641_033828</name>
</gene>
<feature type="repeat" description="PPR" evidence="3">
    <location>
        <begin position="326"/>
        <end position="360"/>
    </location>
</feature>
<sequence length="603" mass="69891">MWGLRKRSLLLNTLALLHKHRNSTQIKTPVCQLVPINHFSTSIVTTPFLVSSPFSSACPNLNSESKSKLTPICQLENNYDDQTSEKDDRIFDYDSENEDNEIEQLDVADKSYISHEITVILDILKKLADDDPTLISSNLDKSGIDASPELVEEVLSHLRNDCEVAFAFFQWAGTKENYAHSLRAYHSMISTLGKMRRFADSWGLIEEMRRRGSRAGSSLVSFQTLNIMIRKYCAVHDVAKAINVFNSHKRFGIEVGVEEFQELLCALCRYKHVGDAENLLFANKHRFPFDIKSFNIVLNGWCNVIGSVREAKRFWNEMNKRSLKLDVVSYASFISCHSRGRSINQVLKIFNQMKEMGIDPDRKAYNAIIFSLAKRGHVKEALNLKRKMEEKGIIPNTVTFNSLIKPLCKAHEIDKAKEVFLEMLQRGLRPTVRTCHPFFRSLRSTEDVFALLEEMKRLNCHPKHDTYIMLIRKFCRWKQLDCVSKLWHEMKENGLSPDRSSYIVLIHGLFLNQKFDEAYRYYTEMKEKFFSPEPKTETMIQAWLSNRQFTECQKVYSEKCQIHSSQSGRKGRDTSCGINGSGNFQRYPETRRVVRQQGFSFWN</sequence>
<feature type="repeat" description="PPR" evidence="3">
    <location>
        <begin position="463"/>
        <end position="497"/>
    </location>
</feature>
<dbReference type="PANTHER" id="PTHR47939:SF5">
    <property type="entry name" value="PENTACOTRIPEPTIDE-REPEAT REGION OF PRORP DOMAIN-CONTAINING PROTEIN"/>
    <property type="match status" value="1"/>
</dbReference>
<evidence type="ECO:0000256" key="1">
    <source>
        <dbReference type="ARBA" id="ARBA00007626"/>
    </source>
</evidence>
<dbReference type="InterPro" id="IPR011990">
    <property type="entry name" value="TPR-like_helical_dom_sf"/>
</dbReference>
<comment type="similarity">
    <text evidence="1">Belongs to the PPR family. P subfamily.</text>
</comment>
<keyword evidence="2" id="KW-0677">Repeat</keyword>
<dbReference type="Proteomes" id="UP001370490">
    <property type="component" value="Unassembled WGS sequence"/>
</dbReference>
<protein>
    <submittedName>
        <fullName evidence="4">Pentatricopeptide repeat</fullName>
    </submittedName>
</protein>
<dbReference type="InterPro" id="IPR050667">
    <property type="entry name" value="PPR-containing_protein"/>
</dbReference>
<dbReference type="PROSITE" id="PS51375">
    <property type="entry name" value="PPR"/>
    <property type="match status" value="7"/>
</dbReference>
<feature type="repeat" description="PPR" evidence="3">
    <location>
        <begin position="181"/>
        <end position="215"/>
    </location>
</feature>
<dbReference type="PANTHER" id="PTHR47939">
    <property type="entry name" value="MEMBRANE-ASSOCIATED SALT-INDUCIBLE PROTEIN-LIKE"/>
    <property type="match status" value="1"/>
</dbReference>
<comment type="caution">
    <text evidence="4">The sequence shown here is derived from an EMBL/GenBank/DDBJ whole genome shotgun (WGS) entry which is preliminary data.</text>
</comment>
<feature type="repeat" description="PPR" evidence="3">
    <location>
        <begin position="498"/>
        <end position="532"/>
    </location>
</feature>
<evidence type="ECO:0000256" key="3">
    <source>
        <dbReference type="PROSITE-ProRule" id="PRU00708"/>
    </source>
</evidence>
<dbReference type="Pfam" id="PF13041">
    <property type="entry name" value="PPR_2"/>
    <property type="match status" value="3"/>
</dbReference>
<evidence type="ECO:0000256" key="2">
    <source>
        <dbReference type="ARBA" id="ARBA00022737"/>
    </source>
</evidence>
<name>A0AAN8ZJW3_9MAGN</name>
<proteinExistence type="inferred from homology"/>